<gene>
    <name evidence="7" type="ORF">GS634_21550</name>
</gene>
<evidence type="ECO:0000256" key="5">
    <source>
        <dbReference type="ARBA" id="ARBA00023315"/>
    </source>
</evidence>
<evidence type="ECO:0000256" key="2">
    <source>
        <dbReference type="ARBA" id="ARBA00022679"/>
    </source>
</evidence>
<protein>
    <submittedName>
        <fullName evidence="7">Peptidoglycan bridge formation glycyltransferase FemA/FemB family protein</fullName>
    </submittedName>
</protein>
<dbReference type="GO" id="GO:0016755">
    <property type="term" value="F:aminoacyltransferase activity"/>
    <property type="evidence" value="ECO:0007669"/>
    <property type="project" value="InterPro"/>
</dbReference>
<keyword evidence="2" id="KW-0808">Transferase</keyword>
<dbReference type="PROSITE" id="PS51191">
    <property type="entry name" value="FEMABX"/>
    <property type="match status" value="1"/>
</dbReference>
<evidence type="ECO:0000313" key="8">
    <source>
        <dbReference type="Proteomes" id="UP000597886"/>
    </source>
</evidence>
<sequence length="346" mass="38442">MNATLSFQKVTAEEWPRISASFHDLTYEQTLTYAQAAAQRIGATTDFITLSDQAGHLTAATCLRVKRVPGLGRGIAWIAAGPMMHHREQPEIDQDRLDATFAALRAYAQKTGHILRLRLPALPFYDAPAIDQSAAAAGFHTTDRSRPYRTVVIDCEQDEETLLKAQHGKWRNHLRKALKSDLSLESAPISEASGRFHKLYQQVQAAKGFEQPDIPPEFYYPLQGADFSHEVLFAQKDGVDIAGMTIGRTGNFAVYLFGATTDVGRRCNAGHYLMWESILRHRTQGIKWYDLDGIDPNINPTVTEFKQRTGGTDLLAAGPYEYRPAGLGSALIGTAETLHSRLKKTR</sequence>
<evidence type="ECO:0000256" key="3">
    <source>
        <dbReference type="ARBA" id="ARBA00022960"/>
    </source>
</evidence>
<dbReference type="InterPro" id="IPR016181">
    <property type="entry name" value="Acyl_CoA_acyltransferase"/>
</dbReference>
<keyword evidence="3" id="KW-0133">Cell shape</keyword>
<dbReference type="GO" id="GO:0071555">
    <property type="term" value="P:cell wall organization"/>
    <property type="evidence" value="ECO:0007669"/>
    <property type="project" value="UniProtKB-KW"/>
</dbReference>
<dbReference type="PANTHER" id="PTHR36174">
    <property type="entry name" value="LIPID II:GLYCINE GLYCYLTRANSFERASE"/>
    <property type="match status" value="1"/>
</dbReference>
<dbReference type="Gene3D" id="3.40.630.30">
    <property type="match status" value="1"/>
</dbReference>
<dbReference type="Proteomes" id="UP000597886">
    <property type="component" value="Unassembled WGS sequence"/>
</dbReference>
<keyword evidence="6" id="KW-0961">Cell wall biogenesis/degradation</keyword>
<accession>A0AA91BZU7</accession>
<dbReference type="PANTHER" id="PTHR36174:SF1">
    <property type="entry name" value="LIPID II:GLYCINE GLYCYLTRANSFERASE"/>
    <property type="match status" value="1"/>
</dbReference>
<dbReference type="Pfam" id="PF02388">
    <property type="entry name" value="FemAB"/>
    <property type="match status" value="1"/>
</dbReference>
<dbReference type="EMBL" id="WVRA01000012">
    <property type="protein sequence ID" value="NOE20724.1"/>
    <property type="molecule type" value="Genomic_DNA"/>
</dbReference>
<dbReference type="AlphaFoldDB" id="A0AA91BZU7"/>
<keyword evidence="4" id="KW-0573">Peptidoglycan synthesis</keyword>
<dbReference type="RefSeq" id="WP_171331840.1">
    <property type="nucleotide sequence ID" value="NZ_WVRA01000012.1"/>
</dbReference>
<dbReference type="GO" id="GO:0009252">
    <property type="term" value="P:peptidoglycan biosynthetic process"/>
    <property type="evidence" value="ECO:0007669"/>
    <property type="project" value="UniProtKB-KW"/>
</dbReference>
<evidence type="ECO:0000256" key="6">
    <source>
        <dbReference type="ARBA" id="ARBA00023316"/>
    </source>
</evidence>
<dbReference type="InterPro" id="IPR050644">
    <property type="entry name" value="PG_Glycine_Bridge_Synth"/>
</dbReference>
<organism evidence="7 8">
    <name type="scientific">Ruegeria atlantica</name>
    <dbReference type="NCBI Taxonomy" id="81569"/>
    <lineage>
        <taxon>Bacteria</taxon>
        <taxon>Pseudomonadati</taxon>
        <taxon>Pseudomonadota</taxon>
        <taxon>Alphaproteobacteria</taxon>
        <taxon>Rhodobacterales</taxon>
        <taxon>Roseobacteraceae</taxon>
        <taxon>Ruegeria</taxon>
    </lineage>
</organism>
<proteinExistence type="inferred from homology"/>
<evidence type="ECO:0000256" key="4">
    <source>
        <dbReference type="ARBA" id="ARBA00022984"/>
    </source>
</evidence>
<evidence type="ECO:0000256" key="1">
    <source>
        <dbReference type="ARBA" id="ARBA00009943"/>
    </source>
</evidence>
<comment type="similarity">
    <text evidence="1">Belongs to the FemABX family.</text>
</comment>
<dbReference type="GO" id="GO:0008360">
    <property type="term" value="P:regulation of cell shape"/>
    <property type="evidence" value="ECO:0007669"/>
    <property type="project" value="UniProtKB-KW"/>
</dbReference>
<comment type="caution">
    <text evidence="7">The sequence shown here is derived from an EMBL/GenBank/DDBJ whole genome shotgun (WGS) entry which is preliminary data.</text>
</comment>
<dbReference type="InterPro" id="IPR003447">
    <property type="entry name" value="FEMABX"/>
</dbReference>
<evidence type="ECO:0000313" key="7">
    <source>
        <dbReference type="EMBL" id="NOE20724.1"/>
    </source>
</evidence>
<keyword evidence="5" id="KW-0012">Acyltransferase</keyword>
<reference evidence="7" key="1">
    <citation type="submission" date="2019-12" db="EMBL/GenBank/DDBJ databases">
        <title>Ruegeria JWLKs population differentiation of coral mucus and skeleton niches.</title>
        <authorList>
            <person name="Luo D."/>
        </authorList>
    </citation>
    <scope>NUCLEOTIDE SEQUENCE</scope>
    <source>
        <strain evidence="7">HKCCD6181</strain>
    </source>
</reference>
<dbReference type="SUPFAM" id="SSF55729">
    <property type="entry name" value="Acyl-CoA N-acyltransferases (Nat)"/>
    <property type="match status" value="2"/>
</dbReference>
<name>A0AA91BZU7_9RHOB</name>